<dbReference type="EMBL" id="BART01029836">
    <property type="protein sequence ID" value="GAH11295.1"/>
    <property type="molecule type" value="Genomic_DNA"/>
</dbReference>
<evidence type="ECO:0000259" key="1">
    <source>
        <dbReference type="Pfam" id="PF14827"/>
    </source>
</evidence>
<dbReference type="SUPFAM" id="SSF103190">
    <property type="entry name" value="Sensory domain-like"/>
    <property type="match status" value="1"/>
</dbReference>
<name>X1DSR1_9ZZZZ</name>
<proteinExistence type="predicted"/>
<dbReference type="InterPro" id="IPR029150">
    <property type="entry name" value="dCache_3"/>
</dbReference>
<dbReference type="AlphaFoldDB" id="X1DSR1"/>
<dbReference type="Pfam" id="PF14827">
    <property type="entry name" value="dCache_3"/>
    <property type="match status" value="1"/>
</dbReference>
<accession>X1DSR1</accession>
<reference evidence="2" key="1">
    <citation type="journal article" date="2014" name="Front. Microbiol.">
        <title>High frequency of phylogenetically diverse reductive dehalogenase-homologous genes in deep subseafloor sedimentary metagenomes.</title>
        <authorList>
            <person name="Kawai M."/>
            <person name="Futagami T."/>
            <person name="Toyoda A."/>
            <person name="Takaki Y."/>
            <person name="Nishi S."/>
            <person name="Hori S."/>
            <person name="Arai W."/>
            <person name="Tsubouchi T."/>
            <person name="Morono Y."/>
            <person name="Uchiyama I."/>
            <person name="Ito T."/>
            <person name="Fujiyama A."/>
            <person name="Inagaki F."/>
            <person name="Takami H."/>
        </authorList>
    </citation>
    <scope>NUCLEOTIDE SEQUENCE</scope>
    <source>
        <strain evidence="2">Expedition CK06-06</strain>
    </source>
</reference>
<feature type="domain" description="Double Cache" evidence="1">
    <location>
        <begin position="13"/>
        <end position="249"/>
    </location>
</feature>
<sequence length="265" mass="29580">YVVTRIVFDTIEERFTNQLIETGKLASEWMVREEDKLLETLRLIAHTDGTAEALMAENAEALREISFPLLINYSVAALEIIDTSGKSILSLRHREGGLIEEYDVSRGSTYFQDQKITERVLNEQSDYLGDKFAGIESAPWGDYLYVSGPIYNQDRDLIGAILVGDTLADVARGIREATLSQVTIYNLEGQEITTTFLDSRPDIDEQKIEMIASRQDVESFLQEITAANISYKEILAPLEVRSGEDVGLIATSLAQTFLVQASNVT</sequence>
<dbReference type="InterPro" id="IPR029151">
    <property type="entry name" value="Sensor-like_sf"/>
</dbReference>
<feature type="non-terminal residue" evidence="2">
    <location>
        <position position="265"/>
    </location>
</feature>
<gene>
    <name evidence="2" type="ORF">S01H4_52256</name>
</gene>
<feature type="non-terminal residue" evidence="2">
    <location>
        <position position="1"/>
    </location>
</feature>
<evidence type="ECO:0000313" key="2">
    <source>
        <dbReference type="EMBL" id="GAH11295.1"/>
    </source>
</evidence>
<protein>
    <recommendedName>
        <fullName evidence="1">Double Cache domain-containing protein</fullName>
    </recommendedName>
</protein>
<comment type="caution">
    <text evidence="2">The sequence shown here is derived from an EMBL/GenBank/DDBJ whole genome shotgun (WGS) entry which is preliminary data.</text>
</comment>
<organism evidence="2">
    <name type="scientific">marine sediment metagenome</name>
    <dbReference type="NCBI Taxonomy" id="412755"/>
    <lineage>
        <taxon>unclassified sequences</taxon>
        <taxon>metagenomes</taxon>
        <taxon>ecological metagenomes</taxon>
    </lineage>
</organism>